<organism evidence="3 4">
    <name type="scientific">Camelimonas abortus</name>
    <dbReference type="NCBI Taxonomy" id="1017184"/>
    <lineage>
        <taxon>Bacteria</taxon>
        <taxon>Pseudomonadati</taxon>
        <taxon>Pseudomonadota</taxon>
        <taxon>Alphaproteobacteria</taxon>
        <taxon>Hyphomicrobiales</taxon>
        <taxon>Chelatococcaceae</taxon>
        <taxon>Camelimonas</taxon>
    </lineage>
</organism>
<evidence type="ECO:0008006" key="5">
    <source>
        <dbReference type="Google" id="ProtNLM"/>
    </source>
</evidence>
<keyword evidence="2" id="KW-0732">Signal</keyword>
<dbReference type="Proteomes" id="UP001595536">
    <property type="component" value="Unassembled WGS sequence"/>
</dbReference>
<evidence type="ECO:0000313" key="3">
    <source>
        <dbReference type="EMBL" id="MFC3266423.1"/>
    </source>
</evidence>
<dbReference type="EMBL" id="JBHRUV010000040">
    <property type="protein sequence ID" value="MFC3266423.1"/>
    <property type="molecule type" value="Genomic_DNA"/>
</dbReference>
<name>A0ABV7LF89_9HYPH</name>
<comment type="caution">
    <text evidence="3">The sequence shown here is derived from an EMBL/GenBank/DDBJ whole genome shotgun (WGS) entry which is preliminary data.</text>
</comment>
<feature type="region of interest" description="Disordered" evidence="1">
    <location>
        <begin position="76"/>
        <end position="139"/>
    </location>
</feature>
<feature type="signal peptide" evidence="2">
    <location>
        <begin position="1"/>
        <end position="30"/>
    </location>
</feature>
<protein>
    <recommendedName>
        <fullName evidence="5">Beta-barrel assembly complex subunit BamF</fullName>
    </recommendedName>
</protein>
<keyword evidence="4" id="KW-1185">Reference proteome</keyword>
<reference evidence="4" key="1">
    <citation type="journal article" date="2019" name="Int. J. Syst. Evol. Microbiol.">
        <title>The Global Catalogue of Microorganisms (GCM) 10K type strain sequencing project: providing services to taxonomists for standard genome sequencing and annotation.</title>
        <authorList>
            <consortium name="The Broad Institute Genomics Platform"/>
            <consortium name="The Broad Institute Genome Sequencing Center for Infectious Disease"/>
            <person name="Wu L."/>
            <person name="Ma J."/>
        </authorList>
    </citation>
    <scope>NUCLEOTIDE SEQUENCE [LARGE SCALE GENOMIC DNA]</scope>
    <source>
        <strain evidence="4">CCM 7941</strain>
    </source>
</reference>
<sequence length="139" mass="14541">MRTQASRRFRRLIRPIAAVALAGAAAAALAGCAAENSPLRGVARVVDFATDAPQPAPFVAESRRADTGYMRIERELPARPSGPRTPEEVKALEAELDAARQRTAAEGAAAQAEAQAQPPIQRATSPAAQPAGRAKPPAR</sequence>
<evidence type="ECO:0000256" key="2">
    <source>
        <dbReference type="SAM" id="SignalP"/>
    </source>
</evidence>
<evidence type="ECO:0000313" key="4">
    <source>
        <dbReference type="Proteomes" id="UP001595536"/>
    </source>
</evidence>
<dbReference type="PROSITE" id="PS51257">
    <property type="entry name" value="PROKAR_LIPOPROTEIN"/>
    <property type="match status" value="1"/>
</dbReference>
<accession>A0ABV7LF89</accession>
<feature type="chain" id="PRO_5045691301" description="Beta-barrel assembly complex subunit BamF" evidence="2">
    <location>
        <begin position="31"/>
        <end position="139"/>
    </location>
</feature>
<dbReference type="RefSeq" id="WP_376830843.1">
    <property type="nucleotide sequence ID" value="NZ_JBHLWR010000006.1"/>
</dbReference>
<proteinExistence type="predicted"/>
<gene>
    <name evidence="3" type="ORF">ACFOEX_08665</name>
</gene>
<evidence type="ECO:0000256" key="1">
    <source>
        <dbReference type="SAM" id="MobiDB-lite"/>
    </source>
</evidence>
<feature type="compositionally biased region" description="Basic and acidic residues" evidence="1">
    <location>
        <begin position="85"/>
        <end position="100"/>
    </location>
</feature>
<feature type="compositionally biased region" description="Low complexity" evidence="1">
    <location>
        <begin position="101"/>
        <end position="123"/>
    </location>
</feature>